<gene>
    <name evidence="5" type="ORF">MONBRDRAFT_37570</name>
</gene>
<feature type="region of interest" description="Disordered" evidence="3">
    <location>
        <begin position="51"/>
        <end position="115"/>
    </location>
</feature>
<dbReference type="RefSeq" id="XP_001746987.1">
    <property type="nucleotide sequence ID" value="XM_001746935.1"/>
</dbReference>
<dbReference type="KEGG" id="mbr:MONBRDRAFT_37570"/>
<name>A9V2L0_MONBE</name>
<proteinExistence type="predicted"/>
<dbReference type="GeneID" id="5892060"/>
<organism evidence="5 6">
    <name type="scientific">Monosiga brevicollis</name>
    <name type="common">Choanoflagellate</name>
    <dbReference type="NCBI Taxonomy" id="81824"/>
    <lineage>
        <taxon>Eukaryota</taxon>
        <taxon>Choanoflagellata</taxon>
        <taxon>Craspedida</taxon>
        <taxon>Salpingoecidae</taxon>
        <taxon>Monosiga</taxon>
    </lineage>
</organism>
<dbReference type="PROSITE" id="PS50002">
    <property type="entry name" value="SH3"/>
    <property type="match status" value="1"/>
</dbReference>
<dbReference type="InParanoid" id="A9V2L0"/>
<feature type="compositionally biased region" description="Basic residues" evidence="3">
    <location>
        <begin position="72"/>
        <end position="87"/>
    </location>
</feature>
<keyword evidence="6" id="KW-1185">Reference proteome</keyword>
<accession>A9V2L0</accession>
<evidence type="ECO:0000256" key="3">
    <source>
        <dbReference type="SAM" id="MobiDB-lite"/>
    </source>
</evidence>
<evidence type="ECO:0000313" key="6">
    <source>
        <dbReference type="Proteomes" id="UP000001357"/>
    </source>
</evidence>
<feature type="domain" description="SH3" evidence="4">
    <location>
        <begin position="132"/>
        <end position="192"/>
    </location>
</feature>
<dbReference type="SUPFAM" id="SSF50044">
    <property type="entry name" value="SH3-domain"/>
    <property type="match status" value="1"/>
</dbReference>
<dbReference type="Proteomes" id="UP000001357">
    <property type="component" value="Unassembled WGS sequence"/>
</dbReference>
<evidence type="ECO:0000256" key="1">
    <source>
        <dbReference type="ARBA" id="ARBA00022443"/>
    </source>
</evidence>
<dbReference type="EMBL" id="CH991555">
    <property type="protein sequence ID" value="EDQ88394.1"/>
    <property type="molecule type" value="Genomic_DNA"/>
</dbReference>
<dbReference type="AlphaFoldDB" id="A9V2L0"/>
<dbReference type="InterPro" id="IPR001452">
    <property type="entry name" value="SH3_domain"/>
</dbReference>
<feature type="compositionally biased region" description="Polar residues" evidence="3">
    <location>
        <begin position="98"/>
        <end position="115"/>
    </location>
</feature>
<evidence type="ECO:0000313" key="5">
    <source>
        <dbReference type="EMBL" id="EDQ88394.1"/>
    </source>
</evidence>
<sequence length="201" mass="21454">MASDDGKAGIAKAADLSVSNDELLDLMSQVKAGGLSIDDAIAAARRTSVTAKRHSLPASVNSSPVQSPAREKNRRFSLRGTFRRHRDHTNPAHAAASGTIQEQNGSTGASLPPLSDTNDTAAVLKTRHARTPALARARIQASYVANAYQSDALLVRPGTLVEILSREGGEWLCRHEGEVGFIKMVYLKEADDDYLSSASES</sequence>
<evidence type="ECO:0000256" key="2">
    <source>
        <dbReference type="PROSITE-ProRule" id="PRU00192"/>
    </source>
</evidence>
<dbReference type="InterPro" id="IPR036028">
    <property type="entry name" value="SH3-like_dom_sf"/>
</dbReference>
<evidence type="ECO:0000259" key="4">
    <source>
        <dbReference type="PROSITE" id="PS50002"/>
    </source>
</evidence>
<reference evidence="5 6" key="1">
    <citation type="journal article" date="2008" name="Nature">
        <title>The genome of the choanoflagellate Monosiga brevicollis and the origin of metazoans.</title>
        <authorList>
            <consortium name="JGI Sequencing"/>
            <person name="King N."/>
            <person name="Westbrook M.J."/>
            <person name="Young S.L."/>
            <person name="Kuo A."/>
            <person name="Abedin M."/>
            <person name="Chapman J."/>
            <person name="Fairclough S."/>
            <person name="Hellsten U."/>
            <person name="Isogai Y."/>
            <person name="Letunic I."/>
            <person name="Marr M."/>
            <person name="Pincus D."/>
            <person name="Putnam N."/>
            <person name="Rokas A."/>
            <person name="Wright K.J."/>
            <person name="Zuzow R."/>
            <person name="Dirks W."/>
            <person name="Good M."/>
            <person name="Goodstein D."/>
            <person name="Lemons D."/>
            <person name="Li W."/>
            <person name="Lyons J.B."/>
            <person name="Morris A."/>
            <person name="Nichols S."/>
            <person name="Richter D.J."/>
            <person name="Salamov A."/>
            <person name="Bork P."/>
            <person name="Lim W.A."/>
            <person name="Manning G."/>
            <person name="Miller W.T."/>
            <person name="McGinnis W."/>
            <person name="Shapiro H."/>
            <person name="Tjian R."/>
            <person name="Grigoriev I.V."/>
            <person name="Rokhsar D."/>
        </authorList>
    </citation>
    <scope>NUCLEOTIDE SEQUENCE [LARGE SCALE GENOMIC DNA]</scope>
    <source>
        <strain evidence="6">MX1 / ATCC 50154</strain>
    </source>
</reference>
<protein>
    <recommendedName>
        <fullName evidence="4">SH3 domain-containing protein</fullName>
    </recommendedName>
</protein>
<dbReference type="Gene3D" id="2.30.30.40">
    <property type="entry name" value="SH3 Domains"/>
    <property type="match status" value="1"/>
</dbReference>
<keyword evidence="1 2" id="KW-0728">SH3 domain</keyword>